<sequence length="57" mass="5992">MGGGGTFLWGCFFVFSCGENGAGASPYVCPEVVRGPCCAVRIDNKPFPSILTIDFAE</sequence>
<dbReference type="EMBL" id="FMUX01000020">
    <property type="protein sequence ID" value="SCY76392.1"/>
    <property type="molecule type" value="Genomic_DNA"/>
</dbReference>
<protein>
    <submittedName>
        <fullName evidence="1">Uncharacterized protein</fullName>
    </submittedName>
</protein>
<keyword evidence="2" id="KW-1185">Reference proteome</keyword>
<evidence type="ECO:0000313" key="2">
    <source>
        <dbReference type="Proteomes" id="UP000198870"/>
    </source>
</evidence>
<organism evidence="1 2">
    <name type="scientific">Desulfoluna spongiiphila</name>
    <dbReference type="NCBI Taxonomy" id="419481"/>
    <lineage>
        <taxon>Bacteria</taxon>
        <taxon>Pseudomonadati</taxon>
        <taxon>Thermodesulfobacteriota</taxon>
        <taxon>Desulfobacteria</taxon>
        <taxon>Desulfobacterales</taxon>
        <taxon>Desulfolunaceae</taxon>
        <taxon>Desulfoluna</taxon>
    </lineage>
</organism>
<name>A0A1G5IK19_9BACT</name>
<dbReference type="STRING" id="419481.SAMN05216233_12082"/>
<accession>A0A1G5IK19</accession>
<dbReference type="AlphaFoldDB" id="A0A1G5IK19"/>
<evidence type="ECO:0000313" key="1">
    <source>
        <dbReference type="EMBL" id="SCY76392.1"/>
    </source>
</evidence>
<dbReference type="Proteomes" id="UP000198870">
    <property type="component" value="Unassembled WGS sequence"/>
</dbReference>
<proteinExistence type="predicted"/>
<reference evidence="1 2" key="1">
    <citation type="submission" date="2016-10" db="EMBL/GenBank/DDBJ databases">
        <authorList>
            <person name="de Groot N.N."/>
        </authorList>
    </citation>
    <scope>NUCLEOTIDE SEQUENCE [LARGE SCALE GENOMIC DNA]</scope>
    <source>
        <strain evidence="1 2">AA1</strain>
    </source>
</reference>
<gene>
    <name evidence="1" type="ORF">SAMN05216233_12082</name>
</gene>